<dbReference type="HOGENOM" id="CLU_968464_0_0_2"/>
<dbReference type="Proteomes" id="UP000006681">
    <property type="component" value="Chromosome"/>
</dbReference>
<reference evidence="2 3" key="1">
    <citation type="journal article" date="2010" name="Stand. Genomic Sci.">
        <title>Complete genome sequence of Vulcanisaeta distributa type strain (IC-017).</title>
        <authorList>
            <person name="Mavromatis K."/>
            <person name="Sikorski J."/>
            <person name="Pabst E."/>
            <person name="Teshima H."/>
            <person name="Lapidus A."/>
            <person name="Lucas S."/>
            <person name="Nolan M."/>
            <person name="Glavina Del Rio T."/>
            <person name="Cheng J.F."/>
            <person name="Bruce D."/>
            <person name="Goodwin L."/>
            <person name="Pitluck S."/>
            <person name="Liolios K."/>
            <person name="Ivanova N."/>
            <person name="Mikhailova N."/>
            <person name="Pati A."/>
            <person name="Chen A."/>
            <person name="Palaniappan K."/>
            <person name="Land M."/>
            <person name="Hauser L."/>
            <person name="Chang Y.J."/>
            <person name="Jeffries C.D."/>
            <person name="Rohde M."/>
            <person name="Spring S."/>
            <person name="Goker M."/>
            <person name="Wirth R."/>
            <person name="Woyke T."/>
            <person name="Bristow J."/>
            <person name="Eisen J.A."/>
            <person name="Markowitz V."/>
            <person name="Hugenholtz P."/>
            <person name="Klenk H.P."/>
            <person name="Kyrpides N.C."/>
        </authorList>
    </citation>
    <scope>NUCLEOTIDE SEQUENCE [LARGE SCALE GENOMIC DNA]</scope>
    <source>
        <strain evidence="3">DSM 14429 / JCM 11212 / NBRC 100878 / IC-017</strain>
    </source>
</reference>
<dbReference type="eggNOG" id="arCOG13792">
    <property type="taxonomic scope" value="Archaea"/>
</dbReference>
<protein>
    <submittedName>
        <fullName evidence="2">Uncharacterized protein</fullName>
    </submittedName>
</protein>
<dbReference type="EMBL" id="CP002100">
    <property type="protein sequence ID" value="ADN50029.1"/>
    <property type="molecule type" value="Genomic_DNA"/>
</dbReference>
<dbReference type="OrthoDB" id="27403at2157"/>
<feature type="transmembrane region" description="Helical" evidence="1">
    <location>
        <begin position="7"/>
        <end position="27"/>
    </location>
</feature>
<gene>
    <name evidence="2" type="ordered locus">Vdis_0633</name>
</gene>
<dbReference type="STRING" id="572478.Vdis_0633"/>
<keyword evidence="3" id="KW-1185">Reference proteome</keyword>
<dbReference type="AlphaFoldDB" id="E1QVA2"/>
<accession>E1QVA2</accession>
<dbReference type="GeneID" id="9751554"/>
<keyword evidence="1" id="KW-1133">Transmembrane helix</keyword>
<keyword evidence="1" id="KW-0472">Membrane</keyword>
<dbReference type="KEGG" id="vdi:Vdis_0633"/>
<proteinExistence type="predicted"/>
<evidence type="ECO:0000313" key="3">
    <source>
        <dbReference type="Proteomes" id="UP000006681"/>
    </source>
</evidence>
<keyword evidence="1" id="KW-0812">Transmembrane</keyword>
<reference evidence="3" key="2">
    <citation type="journal article" date="2010" name="Stand. Genomic Sci.">
        <title>Complete genome sequence of Vulcanisaeta distributa type strain (IC-017T).</title>
        <authorList>
            <person name="Mavromatis K."/>
            <person name="Sikorski J."/>
            <person name="Pabst E."/>
            <person name="Teshima H."/>
            <person name="Lapidus A."/>
            <person name="Lucas S."/>
            <person name="Nolan M."/>
            <person name="Glavina Del Rio T."/>
            <person name="Cheng J."/>
            <person name="Bruce D."/>
            <person name="Goodwin L."/>
            <person name="Pitluck S."/>
            <person name="Liolios K."/>
            <person name="Ivanova N."/>
            <person name="Mikhailova N."/>
            <person name="Pati A."/>
            <person name="Chen A."/>
            <person name="Palaniappan K."/>
            <person name="Land M."/>
            <person name="Hauser L."/>
            <person name="Chang Y."/>
            <person name="Jeffries C."/>
            <person name="Rohde M."/>
            <person name="Spring S."/>
            <person name="Goker M."/>
            <person name="Wirth R."/>
            <person name="Woyke T."/>
            <person name="Bristow J."/>
            <person name="Eisen J."/>
            <person name="Markowitz V."/>
            <person name="Hugenholtz P."/>
            <person name="Klenk H."/>
            <person name="Kyrpides N."/>
        </authorList>
    </citation>
    <scope>NUCLEOTIDE SEQUENCE [LARGE SCALE GENOMIC DNA]</scope>
    <source>
        <strain evidence="3">DSM 14429 / JCM 11212 / NBRC 100878 / IC-017</strain>
    </source>
</reference>
<organism evidence="2 3">
    <name type="scientific">Vulcanisaeta distributa (strain DSM 14429 / JCM 11212 / NBRC 100878 / IC-017)</name>
    <dbReference type="NCBI Taxonomy" id="572478"/>
    <lineage>
        <taxon>Archaea</taxon>
        <taxon>Thermoproteota</taxon>
        <taxon>Thermoprotei</taxon>
        <taxon>Thermoproteales</taxon>
        <taxon>Thermoproteaceae</taxon>
        <taxon>Vulcanisaeta</taxon>
    </lineage>
</organism>
<dbReference type="RefSeq" id="WP_013335754.1">
    <property type="nucleotide sequence ID" value="NC_014537.1"/>
</dbReference>
<evidence type="ECO:0000256" key="1">
    <source>
        <dbReference type="SAM" id="Phobius"/>
    </source>
</evidence>
<sequence>MARGIPAYALGGLIILVGFIASLSLILSIPSPLTTVTGYLNLTANAYLGFGNNLLVIIGTNNFNFPITELNIYIPRTGTNIIISGKIPSGSYFLVMIYQGPNNTVIIAPGLNVTGYPGNLANLTKSGVAYRFNATALVYGVVKRGSFQLTTQDSGVVYAVPVITNLSRPILGVYVFQMAPMGSTNVTGFNLVSLGQVIGEVRCNVSEPIPVLPSGLTYFAINISSTNGTLKPLGIWYDCNATPTTSLPTLLYLNLALRYVYTYNNIVIRREDWFPVYILPMQMSNT</sequence>
<name>E1QVA2_VULDI</name>
<evidence type="ECO:0000313" key="2">
    <source>
        <dbReference type="EMBL" id="ADN50029.1"/>
    </source>
</evidence>